<keyword evidence="12 18" id="KW-1133">Transmembrane helix</keyword>
<dbReference type="InterPro" id="IPR036095">
    <property type="entry name" value="PTS_EIIB-like_sf"/>
</dbReference>
<evidence type="ECO:0000256" key="2">
    <source>
        <dbReference type="ARBA" id="ARBA00012802"/>
    </source>
</evidence>
<dbReference type="CDD" id="cd05565">
    <property type="entry name" value="PTS_IIB_lactose"/>
    <property type="match status" value="1"/>
</dbReference>
<dbReference type="InterPro" id="IPR013012">
    <property type="entry name" value="PTS_EIIB_3"/>
</dbReference>
<keyword evidence="8" id="KW-0808">Transferase</keyword>
<keyword evidence="11" id="KW-0418">Kinase</keyword>
<evidence type="ECO:0000256" key="17">
    <source>
        <dbReference type="SAM" id="MobiDB-lite"/>
    </source>
</evidence>
<evidence type="ECO:0000256" key="5">
    <source>
        <dbReference type="ARBA" id="ARBA00022475"/>
    </source>
</evidence>
<keyword evidence="10 18" id="KW-0812">Transmembrane</keyword>
<dbReference type="InterPro" id="IPR041713">
    <property type="entry name" value="PTS_IIB"/>
</dbReference>
<evidence type="ECO:0000259" key="20">
    <source>
        <dbReference type="PROSITE" id="PS51105"/>
    </source>
</evidence>
<dbReference type="GO" id="GO:0008982">
    <property type="term" value="F:protein-N(PI)-phosphohistidine-sugar phosphotransferase activity"/>
    <property type="evidence" value="ECO:0007669"/>
    <property type="project" value="InterPro"/>
</dbReference>
<evidence type="ECO:0000256" key="11">
    <source>
        <dbReference type="ARBA" id="ARBA00022777"/>
    </source>
</evidence>
<feature type="domain" description="PTS EIIB type-3" evidence="19">
    <location>
        <begin position="497"/>
        <end position="599"/>
    </location>
</feature>
<feature type="transmembrane region" description="Helical" evidence="18">
    <location>
        <begin position="145"/>
        <end position="163"/>
    </location>
</feature>
<dbReference type="InterPro" id="IPR003352">
    <property type="entry name" value="PTS_EIIC"/>
</dbReference>
<dbReference type="PROSITE" id="PS51105">
    <property type="entry name" value="PTS_EIIC_TYPE_3"/>
    <property type="match status" value="1"/>
</dbReference>
<dbReference type="Pfam" id="PF02378">
    <property type="entry name" value="PTS_EIIC"/>
    <property type="match status" value="1"/>
</dbReference>
<protein>
    <recommendedName>
        <fullName evidence="3">PTS system lactose-specific EIICB component</fullName>
        <ecNumber evidence="2">2.7.1.207</ecNumber>
    </recommendedName>
    <alternativeName>
        <fullName evidence="14">EIICB-Lac</fullName>
    </alternativeName>
</protein>
<keyword evidence="4" id="KW-0813">Transport</keyword>
<feature type="region of interest" description="Disordered" evidence="17">
    <location>
        <begin position="467"/>
        <end position="488"/>
    </location>
</feature>
<evidence type="ECO:0000256" key="1">
    <source>
        <dbReference type="ARBA" id="ARBA00004651"/>
    </source>
</evidence>
<evidence type="ECO:0000256" key="13">
    <source>
        <dbReference type="ARBA" id="ARBA00023136"/>
    </source>
</evidence>
<evidence type="ECO:0000256" key="9">
    <source>
        <dbReference type="ARBA" id="ARBA00022683"/>
    </source>
</evidence>
<evidence type="ECO:0000256" key="4">
    <source>
        <dbReference type="ARBA" id="ARBA00022448"/>
    </source>
</evidence>
<dbReference type="GO" id="GO:1901264">
    <property type="term" value="P:carbohydrate derivative transport"/>
    <property type="evidence" value="ECO:0007669"/>
    <property type="project" value="TreeGrafter"/>
</dbReference>
<evidence type="ECO:0000256" key="15">
    <source>
        <dbReference type="ARBA" id="ARBA00048444"/>
    </source>
</evidence>
<evidence type="ECO:0000256" key="8">
    <source>
        <dbReference type="ARBA" id="ARBA00022679"/>
    </source>
</evidence>
<feature type="transmembrane region" description="Helical" evidence="18">
    <location>
        <begin position="372"/>
        <end position="389"/>
    </location>
</feature>
<feature type="transmembrane region" description="Helical" evidence="18">
    <location>
        <begin position="289"/>
        <end position="309"/>
    </location>
</feature>
<evidence type="ECO:0000256" key="18">
    <source>
        <dbReference type="SAM" id="Phobius"/>
    </source>
</evidence>
<dbReference type="InterPro" id="IPR051088">
    <property type="entry name" value="PTS_Sugar-EIIC/EIIB"/>
</dbReference>
<feature type="transmembrane region" description="Helical" evidence="18">
    <location>
        <begin position="184"/>
        <end position="204"/>
    </location>
</feature>
<evidence type="ECO:0000313" key="21">
    <source>
        <dbReference type="EMBL" id="VYT88662.1"/>
    </source>
</evidence>
<keyword evidence="13 18" id="KW-0472">Membrane</keyword>
<evidence type="ECO:0000259" key="19">
    <source>
        <dbReference type="PROSITE" id="PS51100"/>
    </source>
</evidence>
<comment type="subcellular location">
    <subcellularLocation>
        <location evidence="1">Cell membrane</location>
        <topology evidence="1">Multi-pass membrane protein</topology>
    </subcellularLocation>
</comment>
<accession>A0A6N3AL77</accession>
<comment type="catalytic activity">
    <reaction evidence="15">
        <text>lactose(out) + N(pros)-phospho-L-histidyl-[protein] = lactose 6-phosphate(in) + L-histidyl-[protein]</text>
        <dbReference type="Rhea" id="RHEA:42400"/>
        <dbReference type="Rhea" id="RHEA-COMP:9745"/>
        <dbReference type="Rhea" id="RHEA-COMP:9746"/>
        <dbReference type="ChEBI" id="CHEBI:17716"/>
        <dbReference type="ChEBI" id="CHEBI:29979"/>
        <dbReference type="ChEBI" id="CHEBI:64837"/>
        <dbReference type="ChEBI" id="CHEBI:79080"/>
        <dbReference type="EC" id="2.7.1.207"/>
    </reaction>
</comment>
<evidence type="ECO:0000256" key="7">
    <source>
        <dbReference type="ARBA" id="ARBA00022597"/>
    </source>
</evidence>
<dbReference type="GO" id="GO:0005886">
    <property type="term" value="C:plasma membrane"/>
    <property type="evidence" value="ECO:0007669"/>
    <property type="project" value="UniProtKB-SubCell"/>
</dbReference>
<sequence>MDAIVKMLEKHQPFFEKISRNIYLQAIKDGFLGCMPIVLTSSIFLLIATLPGVVGITLPQPLTDWCNKLYNFTMGVMGIMVAGTTAKNFTASMNRRMPAGKVLNDGSTMVAAQCSMLLLAVTQFTTKLDGSELSVFDCTSMGTRGLFSAYIAAFITVWVYKFCVSRDLTIKLPKEVPGAIAQNFRDIIPFGGAVIICGIIDVVVRNLMGVPFSELLIKLLSPLFTAAETYPGLILIQAATAFFWFIGVHGPSIVQPGIDPIRLANQAENLQVLLAGGHPAHSLTFNMSLVGEFGGTGATFIVPLLLILFMKSKQLKAVGKASIVPVAFAVNEPLLFGAPMILNPYMLIPFVAAGCVNVSVAKFFIDNVGMNGFSFVVPWATPAPIGIFITTNFQLIALVFVAIIILLDAIIYLPFLKAYDKLLCDQEAERAAELGLESNGAAAIAADASAPAVEQATASVETTVAAADSKPVADQPKPAAADSKPAADASAKKDVDGLKVLVLCAGAGTSAMLANAIKEGAAQTGENIASSAGAYGQHTAIMDQYDVIVLAPQVRSYYNDMKADTDRLGIKLLAPRGKEYIDLTRDPAGAIKWLRENLD</sequence>
<dbReference type="EC" id="2.7.1.207" evidence="2"/>
<dbReference type="Gene3D" id="3.40.50.2300">
    <property type="match status" value="1"/>
</dbReference>
<dbReference type="Pfam" id="PF02302">
    <property type="entry name" value="PTS_IIB"/>
    <property type="match status" value="1"/>
</dbReference>
<evidence type="ECO:0000256" key="16">
    <source>
        <dbReference type="PROSITE-ProRule" id="PRU00423"/>
    </source>
</evidence>
<dbReference type="GO" id="GO:0016301">
    <property type="term" value="F:kinase activity"/>
    <property type="evidence" value="ECO:0007669"/>
    <property type="project" value="UniProtKB-KW"/>
</dbReference>
<keyword evidence="6" id="KW-0597">Phosphoprotein</keyword>
<feature type="transmembrane region" description="Helical" evidence="18">
    <location>
        <begin position="30"/>
        <end position="57"/>
    </location>
</feature>
<dbReference type="AlphaFoldDB" id="A0A6N3AL77"/>
<keyword evidence="9" id="KW-0598">Phosphotransferase system</keyword>
<dbReference type="PANTHER" id="PTHR33989:SF8">
    <property type="entry name" value="PERMEASE IIC COMPONENT"/>
    <property type="match status" value="1"/>
</dbReference>
<feature type="transmembrane region" description="Helical" evidence="18">
    <location>
        <begin position="102"/>
        <end position="125"/>
    </location>
</feature>
<dbReference type="GO" id="GO:0009401">
    <property type="term" value="P:phosphoenolpyruvate-dependent sugar phosphotransferase system"/>
    <property type="evidence" value="ECO:0007669"/>
    <property type="project" value="UniProtKB-KW"/>
</dbReference>
<feature type="transmembrane region" description="Helical" evidence="18">
    <location>
        <begin position="347"/>
        <end position="365"/>
    </location>
</feature>
<keyword evidence="5" id="KW-1003">Cell membrane</keyword>
<dbReference type="NCBIfam" id="TIGR00410">
    <property type="entry name" value="lacE"/>
    <property type="match status" value="1"/>
</dbReference>
<dbReference type="InterPro" id="IPR003501">
    <property type="entry name" value="PTS_EIIB_2/3"/>
</dbReference>
<proteinExistence type="predicted"/>
<keyword evidence="7" id="KW-0762">Sugar transport</keyword>
<dbReference type="EMBL" id="CACRTW010000009">
    <property type="protein sequence ID" value="VYT88662.1"/>
    <property type="molecule type" value="Genomic_DNA"/>
</dbReference>
<dbReference type="SUPFAM" id="SSF52794">
    <property type="entry name" value="PTS system IIB component-like"/>
    <property type="match status" value="1"/>
</dbReference>
<dbReference type="PROSITE" id="PS51100">
    <property type="entry name" value="PTS_EIIB_TYPE_3"/>
    <property type="match status" value="1"/>
</dbReference>
<evidence type="ECO:0000256" key="14">
    <source>
        <dbReference type="ARBA" id="ARBA00029639"/>
    </source>
</evidence>
<evidence type="ECO:0000256" key="6">
    <source>
        <dbReference type="ARBA" id="ARBA00022553"/>
    </source>
</evidence>
<dbReference type="PANTHER" id="PTHR33989">
    <property type="match status" value="1"/>
</dbReference>
<gene>
    <name evidence="21" type="primary">lacE_2</name>
    <name evidence="21" type="ORF">CALFYP39_00855</name>
</gene>
<evidence type="ECO:0000256" key="3">
    <source>
        <dbReference type="ARBA" id="ARBA00020834"/>
    </source>
</evidence>
<dbReference type="InterPro" id="IPR004501">
    <property type="entry name" value="PTS_EIIC_3"/>
</dbReference>
<evidence type="ECO:0000256" key="10">
    <source>
        <dbReference type="ARBA" id="ARBA00022692"/>
    </source>
</evidence>
<feature type="domain" description="PTS EIIC type-3" evidence="20">
    <location>
        <begin position="7"/>
        <end position="415"/>
    </location>
</feature>
<feature type="modified residue" description="Phosphocysteine; by EIIA" evidence="16">
    <location>
        <position position="504"/>
    </location>
</feature>
<feature type="transmembrane region" description="Helical" evidence="18">
    <location>
        <begin position="69"/>
        <end position="90"/>
    </location>
</feature>
<reference evidence="21" key="1">
    <citation type="submission" date="2019-11" db="EMBL/GenBank/DDBJ databases">
        <authorList>
            <person name="Feng L."/>
        </authorList>
    </citation>
    <scope>NUCLEOTIDE SEQUENCE</scope>
    <source>
        <strain evidence="21">CaerofaciensLFYP39</strain>
    </source>
</reference>
<dbReference type="RefSeq" id="WP_156598210.1">
    <property type="nucleotide sequence ID" value="NZ_CACRTW010000009.1"/>
</dbReference>
<feature type="transmembrane region" description="Helical" evidence="18">
    <location>
        <begin position="395"/>
        <end position="416"/>
    </location>
</feature>
<evidence type="ECO:0000256" key="12">
    <source>
        <dbReference type="ARBA" id="ARBA00022989"/>
    </source>
</evidence>
<name>A0A6N3AL77_9ACTN</name>
<organism evidence="21">
    <name type="scientific">Collinsella aerofaciens</name>
    <dbReference type="NCBI Taxonomy" id="74426"/>
    <lineage>
        <taxon>Bacteria</taxon>
        <taxon>Bacillati</taxon>
        <taxon>Actinomycetota</taxon>
        <taxon>Coriobacteriia</taxon>
        <taxon>Coriobacteriales</taxon>
        <taxon>Coriobacteriaceae</taxon>
        <taxon>Collinsella</taxon>
    </lineage>
</organism>